<feature type="domain" description="LITAF" evidence="8">
    <location>
        <begin position="83"/>
        <end position="187"/>
    </location>
</feature>
<proteinExistence type="inferred from homology"/>
<dbReference type="GO" id="GO:0008270">
    <property type="term" value="F:zinc ion binding"/>
    <property type="evidence" value="ECO:0007669"/>
    <property type="project" value="TreeGrafter"/>
</dbReference>
<keyword evidence="7" id="KW-0472">Membrane</keyword>
<dbReference type="InterPro" id="IPR006629">
    <property type="entry name" value="LITAF"/>
</dbReference>
<dbReference type="EMBL" id="KN717058">
    <property type="protein sequence ID" value="KJH40665.1"/>
    <property type="molecule type" value="Genomic_DNA"/>
</dbReference>
<evidence type="ECO:0000256" key="7">
    <source>
        <dbReference type="ARBA" id="ARBA00023136"/>
    </source>
</evidence>
<dbReference type="Pfam" id="PF10601">
    <property type="entry name" value="zf-LITAF-like"/>
    <property type="match status" value="1"/>
</dbReference>
<protein>
    <recommendedName>
        <fullName evidence="8">LITAF domain-containing protein</fullName>
    </recommendedName>
</protein>
<keyword evidence="5" id="KW-0479">Metal-binding</keyword>
<dbReference type="AlphaFoldDB" id="A0A0D8X7X3"/>
<evidence type="ECO:0000256" key="6">
    <source>
        <dbReference type="ARBA" id="ARBA00022833"/>
    </source>
</evidence>
<comment type="similarity">
    <text evidence="4">Belongs to the CDIP1/LITAF family.</text>
</comment>
<dbReference type="InterPro" id="IPR037519">
    <property type="entry name" value="LITAF_fam"/>
</dbReference>
<dbReference type="PANTHER" id="PTHR23292:SF6">
    <property type="entry name" value="FI16602P1-RELATED"/>
    <property type="match status" value="1"/>
</dbReference>
<evidence type="ECO:0000256" key="3">
    <source>
        <dbReference type="ARBA" id="ARBA00004630"/>
    </source>
</evidence>
<name>A0A0D8X7X3_DICVI</name>
<evidence type="ECO:0000313" key="9">
    <source>
        <dbReference type="EMBL" id="KJH40665.1"/>
    </source>
</evidence>
<evidence type="ECO:0000256" key="5">
    <source>
        <dbReference type="ARBA" id="ARBA00022723"/>
    </source>
</evidence>
<reference evidence="9 10" key="1">
    <citation type="submission" date="2013-11" db="EMBL/GenBank/DDBJ databases">
        <title>Draft genome of the bovine lungworm Dictyocaulus viviparus.</title>
        <authorList>
            <person name="Mitreva M."/>
        </authorList>
    </citation>
    <scope>NUCLEOTIDE SEQUENCE [LARGE SCALE GENOMIC DNA]</scope>
    <source>
        <strain evidence="9 10">HannoverDv2000</strain>
    </source>
</reference>
<evidence type="ECO:0000256" key="4">
    <source>
        <dbReference type="ARBA" id="ARBA00005975"/>
    </source>
</evidence>
<accession>A0A0D8X7X3</accession>
<dbReference type="STRING" id="29172.A0A0D8X7X3"/>
<organism evidence="9 10">
    <name type="scientific">Dictyocaulus viviparus</name>
    <name type="common">Bovine lungworm</name>
    <dbReference type="NCBI Taxonomy" id="29172"/>
    <lineage>
        <taxon>Eukaryota</taxon>
        <taxon>Metazoa</taxon>
        <taxon>Ecdysozoa</taxon>
        <taxon>Nematoda</taxon>
        <taxon>Chromadorea</taxon>
        <taxon>Rhabditida</taxon>
        <taxon>Rhabditina</taxon>
        <taxon>Rhabditomorpha</taxon>
        <taxon>Strongyloidea</taxon>
        <taxon>Metastrongylidae</taxon>
        <taxon>Dictyocaulus</taxon>
    </lineage>
</organism>
<dbReference type="GO" id="GO:0005765">
    <property type="term" value="C:lysosomal membrane"/>
    <property type="evidence" value="ECO:0007669"/>
    <property type="project" value="UniProtKB-SubCell"/>
</dbReference>
<dbReference type="PROSITE" id="PS51837">
    <property type="entry name" value="LITAF"/>
    <property type="match status" value="1"/>
</dbReference>
<evidence type="ECO:0000313" key="10">
    <source>
        <dbReference type="Proteomes" id="UP000053766"/>
    </source>
</evidence>
<evidence type="ECO:0000256" key="2">
    <source>
        <dbReference type="ARBA" id="ARBA00004481"/>
    </source>
</evidence>
<keyword evidence="10" id="KW-1185">Reference proteome</keyword>
<dbReference type="PANTHER" id="PTHR23292">
    <property type="entry name" value="LIPOPOLYSACCHARIDE-INDUCED TUMOR NECROSIS FACTOR-ALPHA FACTOR"/>
    <property type="match status" value="1"/>
</dbReference>
<reference evidence="10" key="2">
    <citation type="journal article" date="2016" name="Sci. Rep.">
        <title>Dictyocaulus viviparus genome, variome and transcriptome elucidate lungworm biology and support future intervention.</title>
        <authorList>
            <person name="McNulty S.N."/>
            <person name="Strube C."/>
            <person name="Rosa B.A."/>
            <person name="Martin J.C."/>
            <person name="Tyagi R."/>
            <person name="Choi Y.J."/>
            <person name="Wang Q."/>
            <person name="Hallsworth Pepin K."/>
            <person name="Zhang X."/>
            <person name="Ozersky P."/>
            <person name="Wilson R.K."/>
            <person name="Sternberg P.W."/>
            <person name="Gasser R.B."/>
            <person name="Mitreva M."/>
        </authorList>
    </citation>
    <scope>NUCLEOTIDE SEQUENCE [LARGE SCALE GENOMIC DNA]</scope>
    <source>
        <strain evidence="10">HannoverDv2000</strain>
    </source>
</reference>
<sequence>MRYKPLVLYDLILHYYYVNQLYLQMSEPPPAYEALQNPYVPSEMTKQTATSGCSPSAPQQCSYAGGQNYMSPPLQQQAVPVFTGNPIVVTTIAFNENPMSVVCPHCHQQVVTKISPKSGLLTWLLCGGLALFGIRNITAQTVADYWVHTEEYKLILYRQNLTHIMYLLFKKLNYLTYFCCKTQRDVL</sequence>
<evidence type="ECO:0000256" key="1">
    <source>
        <dbReference type="ARBA" id="ARBA00004414"/>
    </source>
</evidence>
<dbReference type="Proteomes" id="UP000053766">
    <property type="component" value="Unassembled WGS sequence"/>
</dbReference>
<comment type="subcellular location">
    <subcellularLocation>
        <location evidence="2">Endosome membrane</location>
        <topology evidence="2">Peripheral membrane protein</topology>
    </subcellularLocation>
    <subcellularLocation>
        <location evidence="1">Late endosome membrane</location>
    </subcellularLocation>
    <subcellularLocation>
        <location evidence="3">Lysosome membrane</location>
        <topology evidence="3">Peripheral membrane protein</topology>
        <orientation evidence="3">Cytoplasmic side</orientation>
    </subcellularLocation>
</comment>
<gene>
    <name evidence="9" type="ORF">DICVIV_13374</name>
</gene>
<evidence type="ECO:0000259" key="8">
    <source>
        <dbReference type="PROSITE" id="PS51837"/>
    </source>
</evidence>
<dbReference type="GO" id="GO:0031902">
    <property type="term" value="C:late endosome membrane"/>
    <property type="evidence" value="ECO:0007669"/>
    <property type="project" value="UniProtKB-SubCell"/>
</dbReference>
<keyword evidence="6" id="KW-0862">Zinc</keyword>
<dbReference type="OrthoDB" id="5852176at2759"/>